<organism evidence="7 8">
    <name type="scientific">Octopus sinensis</name>
    <name type="common">East Asian common octopus</name>
    <dbReference type="NCBI Taxonomy" id="2607531"/>
    <lineage>
        <taxon>Eukaryota</taxon>
        <taxon>Metazoa</taxon>
        <taxon>Spiralia</taxon>
        <taxon>Lophotrochozoa</taxon>
        <taxon>Mollusca</taxon>
        <taxon>Cephalopoda</taxon>
        <taxon>Coleoidea</taxon>
        <taxon>Octopodiformes</taxon>
        <taxon>Octopoda</taxon>
        <taxon>Incirrata</taxon>
        <taxon>Octopodidae</taxon>
        <taxon>Octopus</taxon>
    </lineage>
</organism>
<dbReference type="RefSeq" id="XP_029651276.1">
    <property type="nucleotide sequence ID" value="XM_029795416.2"/>
</dbReference>
<dbReference type="InterPro" id="IPR045232">
    <property type="entry name" value="FAM234"/>
</dbReference>
<reference evidence="8" key="1">
    <citation type="submission" date="2025-08" db="UniProtKB">
        <authorList>
            <consortium name="RefSeq"/>
        </authorList>
    </citation>
    <scope>IDENTIFICATION</scope>
</reference>
<name>A0A6P7TQQ7_9MOLL</name>
<evidence type="ECO:0000256" key="1">
    <source>
        <dbReference type="ARBA" id="ARBA00004167"/>
    </source>
</evidence>
<dbReference type="KEGG" id="osn:115224506"/>
<dbReference type="Gene3D" id="2.130.10.10">
    <property type="entry name" value="YVTN repeat-like/Quinoprotein amine dehydrogenase"/>
    <property type="match status" value="1"/>
</dbReference>
<dbReference type="InterPro" id="IPR015943">
    <property type="entry name" value="WD40/YVTN_repeat-like_dom_sf"/>
</dbReference>
<keyword evidence="7" id="KW-1185">Reference proteome</keyword>
<evidence type="ECO:0000256" key="2">
    <source>
        <dbReference type="ARBA" id="ARBA00022692"/>
    </source>
</evidence>
<evidence type="ECO:0000256" key="4">
    <source>
        <dbReference type="ARBA" id="ARBA00023136"/>
    </source>
</evidence>
<evidence type="ECO:0000259" key="6">
    <source>
        <dbReference type="Pfam" id="PF23727"/>
    </source>
</evidence>
<proteinExistence type="predicted"/>
<evidence type="ECO:0000256" key="3">
    <source>
        <dbReference type="ARBA" id="ARBA00022989"/>
    </source>
</evidence>
<dbReference type="PANTHER" id="PTHR21419:SF30">
    <property type="entry name" value="IG-LIKE DOMAIN-CONTAINING PROTEIN"/>
    <property type="match status" value="1"/>
</dbReference>
<accession>A0A6P7TQQ7</accession>
<feature type="transmembrane region" description="Helical" evidence="5">
    <location>
        <begin position="85"/>
        <end position="105"/>
    </location>
</feature>
<dbReference type="GO" id="GO:0016020">
    <property type="term" value="C:membrane"/>
    <property type="evidence" value="ECO:0007669"/>
    <property type="project" value="UniProtKB-SubCell"/>
</dbReference>
<dbReference type="SUPFAM" id="SSF69318">
    <property type="entry name" value="Integrin alpha N-terminal domain"/>
    <property type="match status" value="2"/>
</dbReference>
<comment type="subcellular location">
    <subcellularLocation>
        <location evidence="1">Membrane</location>
        <topology evidence="1">Single-pass membrane protein</topology>
    </subcellularLocation>
</comment>
<dbReference type="AlphaFoldDB" id="A0A6P7TQQ7"/>
<evidence type="ECO:0000256" key="5">
    <source>
        <dbReference type="SAM" id="Phobius"/>
    </source>
</evidence>
<gene>
    <name evidence="8" type="primary">LOC115224506</name>
</gene>
<evidence type="ECO:0000313" key="7">
    <source>
        <dbReference type="Proteomes" id="UP000515154"/>
    </source>
</evidence>
<dbReference type="InterPro" id="IPR055409">
    <property type="entry name" value="Beta-prop_FAM234A_B"/>
</dbReference>
<dbReference type="Proteomes" id="UP000515154">
    <property type="component" value="Linkage group LG25"/>
</dbReference>
<keyword evidence="4 5" id="KW-0472">Membrane</keyword>
<keyword evidence="3 5" id="KW-1133">Transmembrane helix</keyword>
<keyword evidence="2 5" id="KW-0812">Transmembrane</keyword>
<dbReference type="PANTHER" id="PTHR21419">
    <property type="match status" value="1"/>
</dbReference>
<dbReference type="InterPro" id="IPR028994">
    <property type="entry name" value="Integrin_alpha_N"/>
</dbReference>
<protein>
    <submittedName>
        <fullName evidence="8">Protein FAM234B-like</fullName>
    </submittedName>
</protein>
<dbReference type="Pfam" id="PF23727">
    <property type="entry name" value="Beta-prop_FAM234A_B"/>
    <property type="match status" value="1"/>
</dbReference>
<evidence type="ECO:0000313" key="8">
    <source>
        <dbReference type="RefSeq" id="XP_029651276.1"/>
    </source>
</evidence>
<sequence length="750" mass="83921">MGILRIKNHDNVVYSPLQQNISDDDDSEDQIIFNKDLNITPASRNGVKKFSNNVIELDNLPGSKLKRRDPHRAGQSSCCRITKRAAIVLFVILVITIFVVAILHYKSSSQHSPCQTTSKEWNLSFGNNVSDSCIRLLDMDNDGQLDILLSLAAPDYYHHYHSSMDTDNQQPVNEFCNDTGLSYPPTGQLLAIRGCDGKQLWKHSTKSSILYIHCDQLDANQDGKHDCLISGYHATLQAIDPRKGLVIWSANSTYLIDHWNIYQALVVPDVDHDNVDDVLILHAGCCYYGRQPPDITGRFLLFSGATGQAVGTLVDISIMKGAVYRNPVLYKSSNNKLTVLFTSGQLSSSGQLYQIYWDVLKKQLLDPSVVTLSNATAIYESQTKGIFVPPVIVDIQNNNVMDILVSAFDGTIALVDGQTFTPKWKINFTNYESFSIPAPGYFNDDAYLDFMLHLNFGTWPLYLYSMVMVISGKDGTVLWETVSSFPSFTSDLTLQTVEHQRDVFVFKTFNRDGYIHVDSKDPAHIISTDSVVEHRSDPDSTYLPQNHPGFFTSPAGYFLICTLTPQSAITEEVFIMDRSNLDKPIQLAENKYSYSPSPSKAGIQCAVAKPFGRGTGAIGDVDGDNQPDYISLTNLAIEVPDSKPGCPIFWQNMTLYKKTLMPSSHSRKSVPIKMFTSLVNEAQGGEQHEKGLESTHFVPQREQVWNEYLGSKQTGIYRRQHLSDGGNTMSRRSRVLYYLVVLFTLLVVLL</sequence>
<feature type="domain" description="FAM234A/B beta-propeller" evidence="6">
    <location>
        <begin position="167"/>
        <end position="506"/>
    </location>
</feature>